<dbReference type="Pfam" id="PF13173">
    <property type="entry name" value="AAA_14"/>
    <property type="match status" value="1"/>
</dbReference>
<dbReference type="Proteomes" id="UP000179243">
    <property type="component" value="Unassembled WGS sequence"/>
</dbReference>
<name>A0A1F7F6T5_UNCRA</name>
<evidence type="ECO:0000313" key="3">
    <source>
        <dbReference type="Proteomes" id="UP000179243"/>
    </source>
</evidence>
<comment type="caution">
    <text evidence="2">The sequence shown here is derived from an EMBL/GenBank/DDBJ whole genome shotgun (WGS) entry which is preliminary data.</text>
</comment>
<proteinExistence type="predicted"/>
<evidence type="ECO:0000313" key="2">
    <source>
        <dbReference type="EMBL" id="OGK02359.1"/>
    </source>
</evidence>
<reference evidence="2 3" key="1">
    <citation type="journal article" date="2016" name="Nat. Commun.">
        <title>Thousands of microbial genomes shed light on interconnected biogeochemical processes in an aquifer system.</title>
        <authorList>
            <person name="Anantharaman K."/>
            <person name="Brown C.T."/>
            <person name="Hug L.A."/>
            <person name="Sharon I."/>
            <person name="Castelle C.J."/>
            <person name="Probst A.J."/>
            <person name="Thomas B.C."/>
            <person name="Singh A."/>
            <person name="Wilkins M.J."/>
            <person name="Karaoz U."/>
            <person name="Brodie E.L."/>
            <person name="Williams K.H."/>
            <person name="Hubbard S.S."/>
            <person name="Banfield J.F."/>
        </authorList>
    </citation>
    <scope>NUCLEOTIDE SEQUENCE [LARGE SCALE GENOMIC DNA]</scope>
</reference>
<dbReference type="PANTHER" id="PTHR43566:SF2">
    <property type="entry name" value="DUF4143 DOMAIN-CONTAINING PROTEIN"/>
    <property type="match status" value="1"/>
</dbReference>
<dbReference type="InterPro" id="IPR041682">
    <property type="entry name" value="AAA_14"/>
</dbReference>
<evidence type="ECO:0000259" key="1">
    <source>
        <dbReference type="Pfam" id="PF13173"/>
    </source>
</evidence>
<dbReference type="PANTHER" id="PTHR43566">
    <property type="entry name" value="CONSERVED PROTEIN"/>
    <property type="match status" value="1"/>
</dbReference>
<dbReference type="AlphaFoldDB" id="A0A1F7F6T5"/>
<organism evidence="2 3">
    <name type="scientific">Candidatus Raymondbacteria bacterium RIFOXYD12_FULL_49_13</name>
    <dbReference type="NCBI Taxonomy" id="1817890"/>
    <lineage>
        <taxon>Bacteria</taxon>
        <taxon>Raymondiibacteriota</taxon>
    </lineage>
</organism>
<feature type="domain" description="AAA" evidence="1">
    <location>
        <begin position="22"/>
        <end position="66"/>
    </location>
</feature>
<gene>
    <name evidence="2" type="ORF">A2519_15930</name>
</gene>
<protein>
    <recommendedName>
        <fullName evidence="1">AAA domain-containing protein</fullName>
    </recommendedName>
</protein>
<accession>A0A1F7F6T5</accession>
<sequence length="155" mass="18063">MFWLLGRGRQEKQRCCFNVFHRILMSYGRFLLTGSQSLPLMQGISESLAGRAAFLSLYPCTWQEMLSIPGRDHDEIYDASRMATQTIQGFYPEFLINTQLEPAQWHAAYLTSYLERDVRNMKHIGDLMRFQTFVELLAAWEGQCRCRRQDSVIGP</sequence>
<dbReference type="EMBL" id="MFYX01000109">
    <property type="protein sequence ID" value="OGK02359.1"/>
    <property type="molecule type" value="Genomic_DNA"/>
</dbReference>